<dbReference type="AlphaFoldDB" id="A0A2U2N4X0"/>
<comment type="catalytic activity">
    <reaction evidence="1 14">
        <text>Endonucleolytic cleavage to 5'-phosphomonoester.</text>
        <dbReference type="EC" id="3.1.26.4"/>
    </reaction>
</comment>
<evidence type="ECO:0000259" key="15">
    <source>
        <dbReference type="PROSITE" id="PS51975"/>
    </source>
</evidence>
<evidence type="ECO:0000256" key="2">
    <source>
        <dbReference type="ARBA" id="ARBA00001936"/>
    </source>
</evidence>
<keyword evidence="8 14" id="KW-0540">Nuclease</keyword>
<dbReference type="PROSITE" id="PS51975">
    <property type="entry name" value="RNASE_H_2"/>
    <property type="match status" value="1"/>
</dbReference>
<dbReference type="InterPro" id="IPR022898">
    <property type="entry name" value="RNase_HII"/>
</dbReference>
<evidence type="ECO:0000256" key="14">
    <source>
        <dbReference type="RuleBase" id="RU003515"/>
    </source>
</evidence>
<dbReference type="SUPFAM" id="SSF53098">
    <property type="entry name" value="Ribonuclease H-like"/>
    <property type="match status" value="2"/>
</dbReference>
<dbReference type="GO" id="GO:0005737">
    <property type="term" value="C:cytoplasm"/>
    <property type="evidence" value="ECO:0007669"/>
    <property type="project" value="UniProtKB-SubCell"/>
</dbReference>
<evidence type="ECO:0000256" key="8">
    <source>
        <dbReference type="ARBA" id="ARBA00022722"/>
    </source>
</evidence>
<dbReference type="GO" id="GO:0006298">
    <property type="term" value="P:mismatch repair"/>
    <property type="evidence" value="ECO:0007669"/>
    <property type="project" value="TreeGrafter"/>
</dbReference>
<evidence type="ECO:0000256" key="11">
    <source>
        <dbReference type="ARBA" id="ARBA00022801"/>
    </source>
</evidence>
<keyword evidence="17" id="KW-1185">Reference proteome</keyword>
<dbReference type="GO" id="GO:0043137">
    <property type="term" value="P:DNA replication, removal of RNA primer"/>
    <property type="evidence" value="ECO:0007669"/>
    <property type="project" value="TreeGrafter"/>
</dbReference>
<comment type="cofactor">
    <cofactor evidence="2">
        <name>Mn(2+)</name>
        <dbReference type="ChEBI" id="CHEBI:29035"/>
    </cofactor>
</comment>
<evidence type="ECO:0000256" key="5">
    <source>
        <dbReference type="ARBA" id="ARBA00004496"/>
    </source>
</evidence>
<name>A0A2U2N4X0_9BIFI</name>
<evidence type="ECO:0000256" key="12">
    <source>
        <dbReference type="ARBA" id="ARBA00023211"/>
    </source>
</evidence>
<keyword evidence="12" id="KW-0464">Manganese</keyword>
<comment type="cofactor">
    <cofactor evidence="3">
        <name>Mg(2+)</name>
        <dbReference type="ChEBI" id="CHEBI:18420"/>
    </cofactor>
</comment>
<reference evidence="16 17" key="1">
    <citation type="journal article" date="2018" name="Int. J. Syst. Evol. Microbiol.">
        <title>Bifidobacterium callitrichidarum sp. nov. from the faeces of the emperor tamarin (Saguinus imperator).</title>
        <authorList>
            <person name="Modesto M."/>
            <person name="Michelini S."/>
            <person name="Sansosti M.C."/>
            <person name="De Filippo C."/>
            <person name="Cavalieri D."/>
            <person name="Qvirist L."/>
            <person name="Andlid T."/>
            <person name="Spiezio C."/>
            <person name="Sandri C."/>
            <person name="Pascarelli S."/>
            <person name="Sgorbati B."/>
            <person name="Mattarelli P."/>
        </authorList>
    </citation>
    <scope>NUCLEOTIDE SEQUENCE [LARGE SCALE GENOMIC DNA]</scope>
    <source>
        <strain evidence="16 17">TRI 5</strain>
    </source>
</reference>
<dbReference type="Gene3D" id="3.30.420.10">
    <property type="entry name" value="Ribonuclease H-like superfamily/Ribonuclease H"/>
    <property type="match status" value="3"/>
</dbReference>
<protein>
    <recommendedName>
        <fullName evidence="14">Ribonuclease</fullName>
        <ecNumber evidence="14">3.1.26.4</ecNumber>
    </recommendedName>
</protein>
<evidence type="ECO:0000256" key="9">
    <source>
        <dbReference type="ARBA" id="ARBA00022723"/>
    </source>
</evidence>
<dbReference type="EC" id="3.1.26.4" evidence="14"/>
<feature type="domain" description="RNase H type-2" evidence="15">
    <location>
        <begin position="18"/>
        <end position="311"/>
    </location>
</feature>
<dbReference type="InterPro" id="IPR001352">
    <property type="entry name" value="RNase_HII/HIII"/>
</dbReference>
<dbReference type="GO" id="GO:0032299">
    <property type="term" value="C:ribonuclease H2 complex"/>
    <property type="evidence" value="ECO:0007669"/>
    <property type="project" value="TreeGrafter"/>
</dbReference>
<evidence type="ECO:0000256" key="1">
    <source>
        <dbReference type="ARBA" id="ARBA00000077"/>
    </source>
</evidence>
<dbReference type="EMBL" id="QFFM01000021">
    <property type="protein sequence ID" value="PWG64019.1"/>
    <property type="molecule type" value="Genomic_DNA"/>
</dbReference>
<dbReference type="InterPro" id="IPR036397">
    <property type="entry name" value="RNaseH_sf"/>
</dbReference>
<gene>
    <name evidence="16" type="ORF">DF196_09790</name>
</gene>
<comment type="caution">
    <text evidence="16">The sequence shown here is derived from an EMBL/GenBank/DDBJ whole genome shotgun (WGS) entry which is preliminary data.</text>
</comment>
<evidence type="ECO:0000256" key="6">
    <source>
        <dbReference type="ARBA" id="ARBA00007383"/>
    </source>
</evidence>
<dbReference type="Pfam" id="PF01351">
    <property type="entry name" value="RNase_HII"/>
    <property type="match status" value="1"/>
</dbReference>
<dbReference type="RefSeq" id="WP_109057661.1">
    <property type="nucleotide sequence ID" value="NZ_QFFM01000021.1"/>
</dbReference>
<dbReference type="CDD" id="cd07182">
    <property type="entry name" value="RNase_HII_bacteria_HII_like"/>
    <property type="match status" value="1"/>
</dbReference>
<dbReference type="PANTHER" id="PTHR10954:SF18">
    <property type="entry name" value="RIBONUCLEASE HII"/>
    <property type="match status" value="1"/>
</dbReference>
<keyword evidence="11 14" id="KW-0378">Hydrolase</keyword>
<comment type="subcellular location">
    <subcellularLocation>
        <location evidence="5">Cytoplasm</location>
    </subcellularLocation>
</comment>
<keyword evidence="10 14" id="KW-0255">Endonuclease</keyword>
<evidence type="ECO:0000256" key="13">
    <source>
        <dbReference type="PROSITE-ProRule" id="PRU01319"/>
    </source>
</evidence>
<accession>A0A2U2N4X0</accession>
<proteinExistence type="inferred from homology"/>
<organism evidence="16 17">
    <name type="scientific">Bifidobacterium callitrichidarum</name>
    <dbReference type="NCBI Taxonomy" id="2052941"/>
    <lineage>
        <taxon>Bacteria</taxon>
        <taxon>Bacillati</taxon>
        <taxon>Actinomycetota</taxon>
        <taxon>Actinomycetes</taxon>
        <taxon>Bifidobacteriales</taxon>
        <taxon>Bifidobacteriaceae</taxon>
        <taxon>Bifidobacterium</taxon>
    </lineage>
</organism>
<keyword evidence="7" id="KW-0963">Cytoplasm</keyword>
<evidence type="ECO:0000256" key="10">
    <source>
        <dbReference type="ARBA" id="ARBA00022759"/>
    </source>
</evidence>
<evidence type="ECO:0000256" key="4">
    <source>
        <dbReference type="ARBA" id="ARBA00004065"/>
    </source>
</evidence>
<dbReference type="GO" id="GO:0004523">
    <property type="term" value="F:RNA-DNA hybrid ribonuclease activity"/>
    <property type="evidence" value="ECO:0007669"/>
    <property type="project" value="UniProtKB-EC"/>
</dbReference>
<dbReference type="GO" id="GO:0003723">
    <property type="term" value="F:RNA binding"/>
    <property type="evidence" value="ECO:0007669"/>
    <property type="project" value="UniProtKB-UniRule"/>
</dbReference>
<comment type="similarity">
    <text evidence="6 14">Belongs to the RNase HII family.</text>
</comment>
<dbReference type="OrthoDB" id="9803420at2"/>
<comment type="caution">
    <text evidence="13">Lacks conserved residue(s) required for the propagation of feature annotation.</text>
</comment>
<dbReference type="Proteomes" id="UP000245876">
    <property type="component" value="Unassembled WGS sequence"/>
</dbReference>
<dbReference type="InterPro" id="IPR012337">
    <property type="entry name" value="RNaseH-like_sf"/>
</dbReference>
<dbReference type="GO" id="GO:0046872">
    <property type="term" value="F:metal ion binding"/>
    <property type="evidence" value="ECO:0007669"/>
    <property type="project" value="UniProtKB-KW"/>
</dbReference>
<keyword evidence="9" id="KW-0479">Metal-binding</keyword>
<evidence type="ECO:0000313" key="16">
    <source>
        <dbReference type="EMBL" id="PWG64019.1"/>
    </source>
</evidence>
<evidence type="ECO:0000256" key="7">
    <source>
        <dbReference type="ARBA" id="ARBA00022490"/>
    </source>
</evidence>
<evidence type="ECO:0000313" key="17">
    <source>
        <dbReference type="Proteomes" id="UP000245876"/>
    </source>
</evidence>
<dbReference type="PANTHER" id="PTHR10954">
    <property type="entry name" value="RIBONUCLEASE H2 SUBUNIT A"/>
    <property type="match status" value="1"/>
</dbReference>
<dbReference type="InterPro" id="IPR024567">
    <property type="entry name" value="RNase_HII/HIII_dom"/>
</dbReference>
<evidence type="ECO:0000256" key="3">
    <source>
        <dbReference type="ARBA" id="ARBA00001946"/>
    </source>
</evidence>
<comment type="function">
    <text evidence="4 14">Endonuclease that specifically degrades the RNA of RNA-DNA hybrids.</text>
</comment>
<sequence>MITPTLELERELAAQGYDLIVGFDEVGRGALAGPVMVGCAAIWARDLEPLNDTDRAAAEGESDEALSDTDRTAAGVIYGEACNDADVPKSQFLTVPDGVADSKLLTEHRREAIYDELCDWCAAWAVGQASNTEIDDWGITYALGIAALRALADVERQLGLDGSQCGTAANNFGSPLRGELSAELTEGSPRTTVTASATASAPTRPIRVGAILDGPSDYITKALGTFDAPDVPIPAVVTTKVKGDRSCATVASAAVIAKVTRDRLMVDLAQSDPKYAPYEWAHNKGYGSAAHRAAIAEHGPTALHRVSWHLT</sequence>